<dbReference type="InterPro" id="IPR029044">
    <property type="entry name" value="Nucleotide-diphossugar_trans"/>
</dbReference>
<dbReference type="CDD" id="cd04182">
    <property type="entry name" value="GT_2_like_f"/>
    <property type="match status" value="1"/>
</dbReference>
<organism evidence="3 4">
    <name type="scientific">Planktomarina temperata RCA23</name>
    <dbReference type="NCBI Taxonomy" id="666509"/>
    <lineage>
        <taxon>Bacteria</taxon>
        <taxon>Pseudomonadati</taxon>
        <taxon>Pseudomonadota</taxon>
        <taxon>Alphaproteobacteria</taxon>
        <taxon>Rhodobacterales</taxon>
        <taxon>Paracoccaceae</taxon>
        <taxon>Planktomarina</taxon>
    </lineage>
</organism>
<reference evidence="3 4" key="1">
    <citation type="journal article" date="2014" name="ISME J.">
        <title>Adaptation of an abundant Roseobacter RCA organism to pelagic systems revealed by genomic and transcriptomic analyses.</title>
        <authorList>
            <person name="Voget S."/>
            <person name="Wemheuer B."/>
            <person name="Brinkhoff T."/>
            <person name="Vollmers J."/>
            <person name="Dietrich S."/>
            <person name="Giebel H.A."/>
            <person name="Beardsley C."/>
            <person name="Sardemann C."/>
            <person name="Bakenhus I."/>
            <person name="Billerbeck S."/>
            <person name="Daniel R."/>
            <person name="Simon M."/>
        </authorList>
    </citation>
    <scope>NUCLEOTIDE SEQUENCE [LARGE SCALE GENOMIC DNA]</scope>
    <source>
        <strain evidence="3 4">RCA23</strain>
    </source>
</reference>
<evidence type="ECO:0000313" key="4">
    <source>
        <dbReference type="Proteomes" id="UP000028680"/>
    </source>
</evidence>
<dbReference type="Gene3D" id="3.90.550.10">
    <property type="entry name" value="Spore Coat Polysaccharide Biosynthesis Protein SpsA, Chain A"/>
    <property type="match status" value="1"/>
</dbReference>
<evidence type="ECO:0000259" key="2">
    <source>
        <dbReference type="Pfam" id="PF12804"/>
    </source>
</evidence>
<protein>
    <recommendedName>
        <fullName evidence="2">MobA-like NTP transferase domain-containing protein</fullName>
    </recommendedName>
</protein>
<accession>A0AAN0RJ28</accession>
<dbReference type="GeneID" id="93368708"/>
<dbReference type="SUPFAM" id="SSF53448">
    <property type="entry name" value="Nucleotide-diphospho-sugar transferases"/>
    <property type="match status" value="1"/>
</dbReference>
<feature type="domain" description="MobA-like NTP transferase" evidence="2">
    <location>
        <begin position="2"/>
        <end position="160"/>
    </location>
</feature>
<gene>
    <name evidence="3" type="ORF">RCA23_c15520</name>
</gene>
<evidence type="ECO:0000256" key="1">
    <source>
        <dbReference type="ARBA" id="ARBA00022842"/>
    </source>
</evidence>
<keyword evidence="4" id="KW-1185">Reference proteome</keyword>
<dbReference type="RefSeq" id="WP_268870323.1">
    <property type="nucleotide sequence ID" value="NZ_CP003984.1"/>
</dbReference>
<dbReference type="EMBL" id="CP003984">
    <property type="protein sequence ID" value="AII87089.1"/>
    <property type="molecule type" value="Genomic_DNA"/>
</dbReference>
<proteinExistence type="predicted"/>
<dbReference type="KEGG" id="ptp:RCA23_c15520"/>
<evidence type="ECO:0000313" key="3">
    <source>
        <dbReference type="EMBL" id="AII87089.1"/>
    </source>
</evidence>
<dbReference type="Proteomes" id="UP000028680">
    <property type="component" value="Chromosome"/>
</dbReference>
<dbReference type="GO" id="GO:0016779">
    <property type="term" value="F:nucleotidyltransferase activity"/>
    <property type="evidence" value="ECO:0007669"/>
    <property type="project" value="UniProtKB-ARBA"/>
</dbReference>
<keyword evidence="1" id="KW-0460">Magnesium</keyword>
<dbReference type="AlphaFoldDB" id="A0AAN0RJ28"/>
<dbReference type="PANTHER" id="PTHR43777:SF1">
    <property type="entry name" value="MOLYBDENUM COFACTOR CYTIDYLYLTRANSFERASE"/>
    <property type="match status" value="1"/>
</dbReference>
<sequence>MICAAGASRRMAPDDKLMLPLQGRPLLRHMAKRVLEISVPTLVALPPEPHPRWHAVKDLPLRKISYPESAEGLSGTLRAAVADLPPTVTHLCVVLADLPELAPVDFAQLFEHRRQYSDCLIWRSLSPNGKPAHPTLFHRDTFPAFAQISGDVGAQPVIAKFKSALHEFTSSRRAGSYDIDTPQDYKTYLKSQV</sequence>
<dbReference type="Pfam" id="PF12804">
    <property type="entry name" value="NTP_transf_3"/>
    <property type="match status" value="1"/>
</dbReference>
<name>A0AAN0RJ28_9RHOB</name>
<dbReference type="PANTHER" id="PTHR43777">
    <property type="entry name" value="MOLYBDENUM COFACTOR CYTIDYLYLTRANSFERASE"/>
    <property type="match status" value="1"/>
</dbReference>
<dbReference type="InterPro" id="IPR025877">
    <property type="entry name" value="MobA-like_NTP_Trfase"/>
</dbReference>